<evidence type="ECO:0000313" key="2">
    <source>
        <dbReference type="EMBL" id="KAH0557306.1"/>
    </source>
</evidence>
<sequence>MTNHFGSRFGVTKIHGSNNNIIINSEIHQPISKLLIKRPTEIFTTVELPLLQWNPENLEPEKHGGEVPSSKYQFPPHPKLNSRRLYREIKMGVLSMTIGIKVEKARVEINTYGSSTTPYHPVPIGTPFPSSAVEAESGPQTRERLTGTRRP</sequence>
<feature type="region of interest" description="Disordered" evidence="1">
    <location>
        <begin position="113"/>
        <end position="151"/>
    </location>
</feature>
<reference evidence="2 3" key="1">
    <citation type="journal article" date="2021" name="J. Hered.">
        <title>A chromosome-level genome assembly of the parasitoid wasp, Cotesia glomerata (Hymenoptera: Braconidae).</title>
        <authorList>
            <person name="Pinto B.J."/>
            <person name="Weis J.J."/>
            <person name="Gamble T."/>
            <person name="Ode P.J."/>
            <person name="Paul R."/>
            <person name="Zaspel J.M."/>
        </authorList>
    </citation>
    <scope>NUCLEOTIDE SEQUENCE [LARGE SCALE GENOMIC DNA]</scope>
    <source>
        <strain evidence="2">CgM1</strain>
    </source>
</reference>
<comment type="caution">
    <text evidence="2">The sequence shown here is derived from an EMBL/GenBank/DDBJ whole genome shotgun (WGS) entry which is preliminary data.</text>
</comment>
<dbReference type="EMBL" id="JAHXZJ010000747">
    <property type="protein sequence ID" value="KAH0557306.1"/>
    <property type="molecule type" value="Genomic_DNA"/>
</dbReference>
<protein>
    <submittedName>
        <fullName evidence="2">Uncharacterized protein</fullName>
    </submittedName>
</protein>
<dbReference type="Proteomes" id="UP000826195">
    <property type="component" value="Unassembled WGS sequence"/>
</dbReference>
<evidence type="ECO:0000256" key="1">
    <source>
        <dbReference type="SAM" id="MobiDB-lite"/>
    </source>
</evidence>
<gene>
    <name evidence="2" type="ORF">KQX54_003454</name>
</gene>
<evidence type="ECO:0000313" key="3">
    <source>
        <dbReference type="Proteomes" id="UP000826195"/>
    </source>
</evidence>
<keyword evidence="3" id="KW-1185">Reference proteome</keyword>
<dbReference type="AlphaFoldDB" id="A0AAV7IPU6"/>
<accession>A0AAV7IPU6</accession>
<organism evidence="2 3">
    <name type="scientific">Cotesia glomerata</name>
    <name type="common">Lepidopteran parasitic wasp</name>
    <name type="synonym">Apanteles glomeratus</name>
    <dbReference type="NCBI Taxonomy" id="32391"/>
    <lineage>
        <taxon>Eukaryota</taxon>
        <taxon>Metazoa</taxon>
        <taxon>Ecdysozoa</taxon>
        <taxon>Arthropoda</taxon>
        <taxon>Hexapoda</taxon>
        <taxon>Insecta</taxon>
        <taxon>Pterygota</taxon>
        <taxon>Neoptera</taxon>
        <taxon>Endopterygota</taxon>
        <taxon>Hymenoptera</taxon>
        <taxon>Apocrita</taxon>
        <taxon>Ichneumonoidea</taxon>
        <taxon>Braconidae</taxon>
        <taxon>Microgastrinae</taxon>
        <taxon>Cotesia</taxon>
    </lineage>
</organism>
<name>A0AAV7IPU6_COTGL</name>
<feature type="compositionally biased region" description="Basic and acidic residues" evidence="1">
    <location>
        <begin position="141"/>
        <end position="151"/>
    </location>
</feature>
<proteinExistence type="predicted"/>